<accession>A0A7W7GQK2</accession>
<dbReference type="PROSITE" id="PS50893">
    <property type="entry name" value="ABC_TRANSPORTER_2"/>
    <property type="match status" value="1"/>
</dbReference>
<dbReference type="Proteomes" id="UP000540191">
    <property type="component" value="Unassembled WGS sequence"/>
</dbReference>
<dbReference type="Pfam" id="PF00005">
    <property type="entry name" value="ABC_tran"/>
    <property type="match status" value="1"/>
</dbReference>
<dbReference type="SMART" id="SM00382">
    <property type="entry name" value="AAA"/>
    <property type="match status" value="1"/>
</dbReference>
<evidence type="ECO:0000313" key="6">
    <source>
        <dbReference type="EMBL" id="MBB4736479.1"/>
    </source>
</evidence>
<protein>
    <submittedName>
        <fullName evidence="6">ABC-2 type transport system ATP-binding protein</fullName>
    </submittedName>
</protein>
<evidence type="ECO:0000256" key="1">
    <source>
        <dbReference type="ARBA" id="ARBA00005417"/>
    </source>
</evidence>
<dbReference type="AlphaFoldDB" id="A0A7W7GQK2"/>
<evidence type="ECO:0000256" key="2">
    <source>
        <dbReference type="ARBA" id="ARBA00022448"/>
    </source>
</evidence>
<dbReference type="PANTHER" id="PTHR43335">
    <property type="entry name" value="ABC TRANSPORTER, ATP-BINDING PROTEIN"/>
    <property type="match status" value="1"/>
</dbReference>
<evidence type="ECO:0000259" key="5">
    <source>
        <dbReference type="PROSITE" id="PS50893"/>
    </source>
</evidence>
<reference evidence="6 7" key="1">
    <citation type="submission" date="2020-08" db="EMBL/GenBank/DDBJ databases">
        <title>Sequencing the genomes of 1000 actinobacteria strains.</title>
        <authorList>
            <person name="Klenk H.-P."/>
        </authorList>
    </citation>
    <scope>NUCLEOTIDE SEQUENCE [LARGE SCALE GENOMIC DNA]</scope>
    <source>
        <strain evidence="6 7">DSM 23974</strain>
    </source>
</reference>
<evidence type="ECO:0000256" key="3">
    <source>
        <dbReference type="ARBA" id="ARBA00022741"/>
    </source>
</evidence>
<dbReference type="PANTHER" id="PTHR43335:SF4">
    <property type="entry name" value="ABC TRANSPORTER, ATP-BINDING PROTEIN"/>
    <property type="match status" value="1"/>
</dbReference>
<comment type="similarity">
    <text evidence="1">Belongs to the ABC transporter superfamily.</text>
</comment>
<name>A0A7W7GQK2_9MICC</name>
<gene>
    <name evidence="6" type="ORF">HDA30_001987</name>
</gene>
<evidence type="ECO:0000256" key="4">
    <source>
        <dbReference type="ARBA" id="ARBA00022840"/>
    </source>
</evidence>
<dbReference type="RefSeq" id="WP_221419071.1">
    <property type="nucleotide sequence ID" value="NZ_JACHNA010000001.1"/>
</dbReference>
<dbReference type="GO" id="GO:0016887">
    <property type="term" value="F:ATP hydrolysis activity"/>
    <property type="evidence" value="ECO:0007669"/>
    <property type="project" value="InterPro"/>
</dbReference>
<dbReference type="InterPro" id="IPR027417">
    <property type="entry name" value="P-loop_NTPase"/>
</dbReference>
<keyword evidence="7" id="KW-1185">Reference proteome</keyword>
<dbReference type="Gene3D" id="3.40.50.300">
    <property type="entry name" value="P-loop containing nucleotide triphosphate hydrolases"/>
    <property type="match status" value="1"/>
</dbReference>
<keyword evidence="4 6" id="KW-0067">ATP-binding</keyword>
<dbReference type="InterPro" id="IPR003593">
    <property type="entry name" value="AAA+_ATPase"/>
</dbReference>
<dbReference type="GO" id="GO:0005524">
    <property type="term" value="F:ATP binding"/>
    <property type="evidence" value="ECO:0007669"/>
    <property type="project" value="UniProtKB-KW"/>
</dbReference>
<evidence type="ECO:0000313" key="7">
    <source>
        <dbReference type="Proteomes" id="UP000540191"/>
    </source>
</evidence>
<feature type="domain" description="ABC transporter" evidence="5">
    <location>
        <begin position="13"/>
        <end position="238"/>
    </location>
</feature>
<keyword evidence="3" id="KW-0547">Nucleotide-binding</keyword>
<proteinExistence type="inferred from homology"/>
<dbReference type="InterPro" id="IPR003439">
    <property type="entry name" value="ABC_transporter-like_ATP-bd"/>
</dbReference>
<comment type="caution">
    <text evidence="6">The sequence shown here is derived from an EMBL/GenBank/DDBJ whole genome shotgun (WGS) entry which is preliminary data.</text>
</comment>
<sequence length="303" mass="31756">MAVTGMSTNDGAVGVAQLSHAFGGKDVLSDVSFRAEPGHVTALLGANGAGKTTLFKCIAGLVRPDAGRVFSPAMSLRSGQPPAQHIGFALDATALHPGRSVRETLRLATILAGVGRDRVGPMLDRVGLRREGRKRVGALSLGMRQRLALWVALIGDPRALVLDEPANGLDAYGTAWVHDTIRSAAESGAAVLISSHLLRDVEVVADHLVVIDRGRVVSDGAADDLLRLRGTHVAAADPDALTRALTARGMQHTWSAETATVQASPEAVGQAALEAGVPLLHLSQARTDLQELFMSMTTDRKDG</sequence>
<dbReference type="SUPFAM" id="SSF52540">
    <property type="entry name" value="P-loop containing nucleoside triphosphate hydrolases"/>
    <property type="match status" value="1"/>
</dbReference>
<keyword evidence="2" id="KW-0813">Transport</keyword>
<dbReference type="EMBL" id="JACHNA010000001">
    <property type="protein sequence ID" value="MBB4736479.1"/>
    <property type="molecule type" value="Genomic_DNA"/>
</dbReference>
<organism evidence="6 7">
    <name type="scientific">Micrococcus cohnii</name>
    <dbReference type="NCBI Taxonomy" id="993416"/>
    <lineage>
        <taxon>Bacteria</taxon>
        <taxon>Bacillati</taxon>
        <taxon>Actinomycetota</taxon>
        <taxon>Actinomycetes</taxon>
        <taxon>Micrococcales</taxon>
        <taxon>Micrococcaceae</taxon>
        <taxon>Micrococcus</taxon>
    </lineage>
</organism>